<evidence type="ECO:0000256" key="1">
    <source>
        <dbReference type="SAM" id="SignalP"/>
    </source>
</evidence>
<accession>A0A2L0EZ41</accession>
<feature type="signal peptide" evidence="1">
    <location>
        <begin position="1"/>
        <end position="24"/>
    </location>
</feature>
<evidence type="ECO:0008006" key="4">
    <source>
        <dbReference type="Google" id="ProtNLM"/>
    </source>
</evidence>
<reference evidence="2 3" key="1">
    <citation type="submission" date="2015-09" db="EMBL/GenBank/DDBJ databases">
        <title>Sorangium comparison.</title>
        <authorList>
            <person name="Zaburannyi N."/>
            <person name="Bunk B."/>
            <person name="Overmann J."/>
            <person name="Mueller R."/>
        </authorList>
    </citation>
    <scope>NUCLEOTIDE SEQUENCE [LARGE SCALE GENOMIC DNA]</scope>
    <source>
        <strain evidence="2 3">So ce26</strain>
    </source>
</reference>
<dbReference type="PROSITE" id="PS51257">
    <property type="entry name" value="PROKAR_LIPOPROTEIN"/>
    <property type="match status" value="1"/>
</dbReference>
<sequence>MRSESATWVWATACLLTCGCTALAGLDKPYHLATGSGGGNLGGGGAGGGAPGCDVEASAGCVYDRCGAVPEGAPAGVYTLDADGPGPAGPLQVYCGEPADGGRWALVYNSIGELGGPTLAFWKILYADRLSPKGEPSPDNNHYQPGLYIAGREYRDEIEDIPGTVVEVLRANADGIDPETMQLLTPIRISGGEDTLFNWQFATGWASADFDRDTKGDGNCASAFGGVAQHYGNCFVYSLGADGDEDASVTDDDWGPHLETVVATSYGLSNDGSEYTRVKRISRWTRW</sequence>
<gene>
    <name evidence="2" type="ORF">SOCE26_060260</name>
</gene>
<keyword evidence="1" id="KW-0732">Signal</keyword>
<protein>
    <recommendedName>
        <fullName evidence="4">Fibrinogen C-terminal domain-containing protein</fullName>
    </recommendedName>
</protein>
<dbReference type="Proteomes" id="UP000238348">
    <property type="component" value="Chromosome"/>
</dbReference>
<dbReference type="EMBL" id="CP012673">
    <property type="protein sequence ID" value="AUX44560.1"/>
    <property type="molecule type" value="Genomic_DNA"/>
</dbReference>
<evidence type="ECO:0000313" key="3">
    <source>
        <dbReference type="Proteomes" id="UP000238348"/>
    </source>
</evidence>
<proteinExistence type="predicted"/>
<feature type="chain" id="PRO_5014837098" description="Fibrinogen C-terminal domain-containing protein" evidence="1">
    <location>
        <begin position="25"/>
        <end position="287"/>
    </location>
</feature>
<name>A0A2L0EZ41_SORCE</name>
<evidence type="ECO:0000313" key="2">
    <source>
        <dbReference type="EMBL" id="AUX44560.1"/>
    </source>
</evidence>
<dbReference type="RefSeq" id="WP_234022582.1">
    <property type="nucleotide sequence ID" value="NZ_CP012673.1"/>
</dbReference>
<organism evidence="2 3">
    <name type="scientific">Sorangium cellulosum</name>
    <name type="common">Polyangium cellulosum</name>
    <dbReference type="NCBI Taxonomy" id="56"/>
    <lineage>
        <taxon>Bacteria</taxon>
        <taxon>Pseudomonadati</taxon>
        <taxon>Myxococcota</taxon>
        <taxon>Polyangia</taxon>
        <taxon>Polyangiales</taxon>
        <taxon>Polyangiaceae</taxon>
        <taxon>Sorangium</taxon>
    </lineage>
</organism>
<dbReference type="AlphaFoldDB" id="A0A2L0EZ41"/>